<reference evidence="2 4" key="1">
    <citation type="submission" date="2015-11" db="EMBL/GenBank/DDBJ databases">
        <title>Genomic analysis of 38 Legionella species identifies large and diverse effector repertoires.</title>
        <authorList>
            <person name="Burstein D."/>
            <person name="Amaro F."/>
            <person name="Zusman T."/>
            <person name="Lifshitz Z."/>
            <person name="Cohen O."/>
            <person name="Gilbert J.A."/>
            <person name="Pupko T."/>
            <person name="Shuman H.A."/>
            <person name="Segal G."/>
        </authorList>
    </citation>
    <scope>NUCLEOTIDE SEQUENCE [LARGE SCALE GENOMIC DNA]</scope>
    <source>
        <strain evidence="2 4">ATCC 43877</strain>
    </source>
</reference>
<dbReference type="Proteomes" id="UP000054985">
    <property type="component" value="Unassembled WGS sequence"/>
</dbReference>
<evidence type="ECO:0000313" key="5">
    <source>
        <dbReference type="Proteomes" id="UP000254040"/>
    </source>
</evidence>
<dbReference type="Proteomes" id="UP000254040">
    <property type="component" value="Unassembled WGS sequence"/>
</dbReference>
<evidence type="ECO:0000256" key="1">
    <source>
        <dbReference type="SAM" id="Coils"/>
    </source>
</evidence>
<accession>A0A378JSU1</accession>
<proteinExistence type="predicted"/>
<dbReference type="InterPro" id="IPR000169">
    <property type="entry name" value="Pept_cys_AS"/>
</dbReference>
<evidence type="ECO:0000313" key="4">
    <source>
        <dbReference type="Proteomes" id="UP000054985"/>
    </source>
</evidence>
<dbReference type="EMBL" id="UGOG01000001">
    <property type="protein sequence ID" value="STX61110.1"/>
    <property type="molecule type" value="Genomic_DNA"/>
</dbReference>
<feature type="coiled-coil region" evidence="1">
    <location>
        <begin position="1039"/>
        <end position="1069"/>
    </location>
</feature>
<evidence type="ECO:0000313" key="2">
    <source>
        <dbReference type="EMBL" id="KTD34504.1"/>
    </source>
</evidence>
<dbReference type="EMBL" id="LNYN01000020">
    <property type="protein sequence ID" value="KTD34504.1"/>
    <property type="molecule type" value="Genomic_DNA"/>
</dbReference>
<gene>
    <name evidence="2" type="ORF">Lmor_1901</name>
    <name evidence="3" type="ORF">NCTC12239_00013</name>
</gene>
<keyword evidence="1" id="KW-0175">Coiled coil</keyword>
<reference evidence="3 5" key="2">
    <citation type="submission" date="2018-06" db="EMBL/GenBank/DDBJ databases">
        <authorList>
            <consortium name="Pathogen Informatics"/>
            <person name="Doyle S."/>
        </authorList>
    </citation>
    <scope>NUCLEOTIDE SEQUENCE [LARGE SCALE GENOMIC DNA]</scope>
    <source>
        <strain evidence="3 5">NCTC12239</strain>
    </source>
</reference>
<dbReference type="STRING" id="39962.Lmor_1901"/>
<dbReference type="RefSeq" id="WP_051190543.1">
    <property type="nucleotide sequence ID" value="NZ_CAAAJG010000056.1"/>
</dbReference>
<dbReference type="PROSITE" id="PS00139">
    <property type="entry name" value="THIOL_PROTEASE_CYS"/>
    <property type="match status" value="1"/>
</dbReference>
<evidence type="ECO:0000313" key="3">
    <source>
        <dbReference type="EMBL" id="STX61110.1"/>
    </source>
</evidence>
<keyword evidence="4" id="KW-1185">Reference proteome</keyword>
<name>A0A378JSU1_9GAMM</name>
<organism evidence="3 5">
    <name type="scientific">Legionella moravica</name>
    <dbReference type="NCBI Taxonomy" id="39962"/>
    <lineage>
        <taxon>Bacteria</taxon>
        <taxon>Pseudomonadati</taxon>
        <taxon>Pseudomonadota</taxon>
        <taxon>Gammaproteobacteria</taxon>
        <taxon>Legionellales</taxon>
        <taxon>Legionellaceae</taxon>
        <taxon>Legionella</taxon>
    </lineage>
</organism>
<protein>
    <submittedName>
        <fullName evidence="3">Ninein</fullName>
    </submittedName>
</protein>
<dbReference type="OrthoDB" id="5635787at2"/>
<dbReference type="AlphaFoldDB" id="A0A378JSU1"/>
<sequence length="1175" mass="133219">MTPLFPKDGSPITIIQGQTGDCYLLTALDCILNSGDEGLQLVKSLFTETEDGVSLRIKRTEIYATSNNFNPDKMKDKYIHHFDPLTNEDVFFMDKARLKVIDDAWGGVRTNALALKILERISSYYYTGEWSNEDPLASIVAHNIRSRHSTSSTEFVGKFIGVEAHDTRNLGEIVKLKIINPAQPVYISMSYGRPDQYGVIHSRHALRIDRVIKKSDGTYDFVLINPHNNTRRETFKLDDIKKRNYRFSVYNTNAQNHELTKVLLICPTAVGHYVFQNLQLHQLLINQQARGPLNKDVVNYFYNVYRSIPYFESLLNKLSSDDVNTLLDSILLSQGDKDKFINLFIQMIPRLELLSIIFTRDSSLDFKAIAQLIGDRSSEPLVRQELKNPEFLKRIIEVACREKCQETGCTLAQARNIIEVGLVQHYFKPSDNALSRSGGLRTLFYKQLFNQEDILHLFGSNKLFEKAVFAYIYLNGRVDELLVDALRQMDHSIIDDQFLNELLQDLDYKNPRTLFDAFFFLNTVNPAMAKKLSTMASARIEELFKISLEDFNALLNAQPYTDFHRWFGSTQAPMDENGAQNIIDGWIKRISAYPFDFDSCHSTQDIEHQIHLLVRQVEELILAKPELETAIHILGNTDGYHPGLRHALEHKIQQIRNAGALKEEALTADIRVMESYIIAIKGYSISFKEVTQEQDVAPYLQVLQAGLDCLVYRKADLAAAKLSLGLFHPIVMRFGDALDQKENEMQRLAQERYQHIASAKKAIANQVDRINAFQIYFAPGQTSKELVRTTDLLLKALDDCAAPTDELQRAQQVLGISGEVHPEIKKALEDKRQAIYSAAAKEKKIQYSLEIISRYEQKINVLAVNFGQLKNEKDVAQAVGAYLNQLTAIIQHKSDLQTAREALGYLGRHHPRIQLALDKKKQEIHQCANQRLDHLRKANEVIRSCAQQIRGLPVEFSGITTLDGVDNQVKSILAKLDEITQNRADLVAAHQTLGLSQIHHVIVDAEKGKRETVVASADHAKEQINSYLDAQKILVQMNFSEHLEKIRSLKERLEEVAKTNKNYESAAQKAAVFYTRIEYAKQGFLNSGLPIQLNLKDFQRECVDAVSDALIVLSVHRGWKQTLVNFLSDALSVLSLGVANLMTGQARFFKTKTQSEVVIQDFSETISSIKVGGGT</sequence>